<dbReference type="RefSeq" id="WP_282838468.1">
    <property type="nucleotide sequence ID" value="NZ_JASCXW010000001.1"/>
</dbReference>
<proteinExistence type="inferred from homology"/>
<feature type="modified residue" description="N6-(pyridoxal phosphate)lysine" evidence="2">
    <location>
        <position position="14"/>
    </location>
</feature>
<keyword evidence="6" id="KW-1185">Reference proteome</keyword>
<dbReference type="Proteomes" id="UP001431532">
    <property type="component" value="Unassembled WGS sequence"/>
</dbReference>
<keyword evidence="1 2" id="KW-0663">Pyridoxal phosphate</keyword>
<dbReference type="Pfam" id="PF01168">
    <property type="entry name" value="Ala_racemase_N"/>
    <property type="match status" value="1"/>
</dbReference>
<sequence length="196" mass="22932">MLFDINATVICASKYFDTNQMRALYLKGVFHFGENRAQDLLKKIEELKDLNITWHFIGHLQSNKVKDIINQIDYLHTLDRISLANSIQKHATKPIKCFVQVNLTEEDQKSGILLSNLAQFLLEIKKYDKIELIGFMTIGKDEDRMITDQVFHQLDELAKTYKLPYRSMGMTNDYELAMKHHATHVRIGRKFLELLE</sequence>
<comment type="cofactor">
    <cofactor evidence="2">
        <name>pyridoxal 5'-phosphate</name>
        <dbReference type="ChEBI" id="CHEBI:597326"/>
    </cofactor>
</comment>
<accession>A0AAW6U987</accession>
<organism evidence="5 6">
    <name type="scientific">Peloplasma aerotolerans</name>
    <dbReference type="NCBI Taxonomy" id="3044389"/>
    <lineage>
        <taxon>Bacteria</taxon>
        <taxon>Bacillati</taxon>
        <taxon>Mycoplasmatota</taxon>
        <taxon>Mollicutes</taxon>
        <taxon>Acholeplasmatales</taxon>
        <taxon>Acholeplasmataceae</taxon>
        <taxon>Peloplasma</taxon>
    </lineage>
</organism>
<dbReference type="AlphaFoldDB" id="A0AAW6U987"/>
<evidence type="ECO:0000256" key="1">
    <source>
        <dbReference type="ARBA" id="ARBA00022898"/>
    </source>
</evidence>
<dbReference type="SUPFAM" id="SSF51419">
    <property type="entry name" value="PLP-binding barrel"/>
    <property type="match status" value="1"/>
</dbReference>
<evidence type="ECO:0000259" key="4">
    <source>
        <dbReference type="Pfam" id="PF01168"/>
    </source>
</evidence>
<protein>
    <submittedName>
        <fullName evidence="5">YggS family pyridoxal phosphate-dependent enzyme</fullName>
    </submittedName>
</protein>
<evidence type="ECO:0000313" key="5">
    <source>
        <dbReference type="EMBL" id="MDI6452071.1"/>
    </source>
</evidence>
<dbReference type="Gene3D" id="3.20.20.10">
    <property type="entry name" value="Alanine racemase"/>
    <property type="match status" value="1"/>
</dbReference>
<evidence type="ECO:0000313" key="6">
    <source>
        <dbReference type="Proteomes" id="UP001431532"/>
    </source>
</evidence>
<dbReference type="PANTHER" id="PTHR10146:SF14">
    <property type="entry name" value="PYRIDOXAL PHOSPHATE HOMEOSTASIS PROTEIN"/>
    <property type="match status" value="1"/>
</dbReference>
<feature type="domain" description="Alanine racemase N-terminal" evidence="4">
    <location>
        <begin position="22"/>
        <end position="188"/>
    </location>
</feature>
<dbReference type="GO" id="GO:0030170">
    <property type="term" value="F:pyridoxal phosphate binding"/>
    <property type="evidence" value="ECO:0007669"/>
    <property type="project" value="InterPro"/>
</dbReference>
<dbReference type="InterPro" id="IPR011078">
    <property type="entry name" value="PyrdxlP_homeostasis"/>
</dbReference>
<dbReference type="PANTHER" id="PTHR10146">
    <property type="entry name" value="PROLINE SYNTHETASE CO-TRANSCRIBED BACTERIAL HOMOLOG PROTEIN"/>
    <property type="match status" value="1"/>
</dbReference>
<dbReference type="CDD" id="cd00635">
    <property type="entry name" value="PLPDE_III_YBL036c_like"/>
    <property type="match status" value="1"/>
</dbReference>
<reference evidence="5" key="1">
    <citation type="submission" date="2023-05" db="EMBL/GenBank/DDBJ databases">
        <title>Mariniplasma microaerophilum sp. nov., a novel anaerobic mollicute isolated from terrestrial mud volcano, Taman Peninsula, Russia.</title>
        <authorList>
            <person name="Khomyakova M.A."/>
            <person name="Merkel A.Y."/>
            <person name="Slobodkin A.I."/>
        </authorList>
    </citation>
    <scope>NUCLEOTIDE SEQUENCE</scope>
    <source>
        <strain evidence="5">M4Ah</strain>
    </source>
</reference>
<evidence type="ECO:0000256" key="3">
    <source>
        <dbReference type="RuleBase" id="RU004514"/>
    </source>
</evidence>
<name>A0AAW6U987_9MOLU</name>
<comment type="caution">
    <text evidence="5">The sequence shown here is derived from an EMBL/GenBank/DDBJ whole genome shotgun (WGS) entry which is preliminary data.</text>
</comment>
<dbReference type="NCBIfam" id="TIGR00044">
    <property type="entry name" value="YggS family pyridoxal phosphate-dependent enzyme"/>
    <property type="match status" value="1"/>
</dbReference>
<dbReference type="InterPro" id="IPR029066">
    <property type="entry name" value="PLP-binding_barrel"/>
</dbReference>
<dbReference type="PROSITE" id="PS01211">
    <property type="entry name" value="UPF0001"/>
    <property type="match status" value="1"/>
</dbReference>
<dbReference type="EMBL" id="JASCXW010000001">
    <property type="protein sequence ID" value="MDI6452071.1"/>
    <property type="molecule type" value="Genomic_DNA"/>
</dbReference>
<gene>
    <name evidence="5" type="ORF">QJ521_00715</name>
</gene>
<evidence type="ECO:0000256" key="2">
    <source>
        <dbReference type="PIRSR" id="PIRSR004848-1"/>
    </source>
</evidence>
<comment type="similarity">
    <text evidence="3">Belongs to the pyridoxal phosphate-binding protein YggS/PROSC family.</text>
</comment>
<dbReference type="PIRSF" id="PIRSF004848">
    <property type="entry name" value="YBL036c_PLPDEIII"/>
    <property type="match status" value="1"/>
</dbReference>
<dbReference type="InterPro" id="IPR001608">
    <property type="entry name" value="Ala_racemase_N"/>
</dbReference>